<dbReference type="InterPro" id="IPR016181">
    <property type="entry name" value="Acyl_CoA_acyltransferase"/>
</dbReference>
<keyword evidence="3" id="KW-1185">Reference proteome</keyword>
<gene>
    <name evidence="2" type="ORF">GCM10017581_062210</name>
</gene>
<dbReference type="InterPro" id="IPR000182">
    <property type="entry name" value="GNAT_dom"/>
</dbReference>
<proteinExistence type="predicted"/>
<evidence type="ECO:0000313" key="2">
    <source>
        <dbReference type="EMBL" id="GLL04474.1"/>
    </source>
</evidence>
<dbReference type="SUPFAM" id="SSF55729">
    <property type="entry name" value="Acyl-CoA N-acyltransferases (Nat)"/>
    <property type="match status" value="1"/>
</dbReference>
<organism evidence="2 3">
    <name type="scientific">Dactylosporangium matsuzakiense</name>
    <dbReference type="NCBI Taxonomy" id="53360"/>
    <lineage>
        <taxon>Bacteria</taxon>
        <taxon>Bacillati</taxon>
        <taxon>Actinomycetota</taxon>
        <taxon>Actinomycetes</taxon>
        <taxon>Micromonosporales</taxon>
        <taxon>Micromonosporaceae</taxon>
        <taxon>Dactylosporangium</taxon>
    </lineage>
</organism>
<reference evidence="2" key="1">
    <citation type="journal article" date="2014" name="Int. J. Syst. Evol. Microbiol.">
        <title>Complete genome sequence of Corynebacterium casei LMG S-19264T (=DSM 44701T), isolated from a smear-ripened cheese.</title>
        <authorList>
            <consortium name="US DOE Joint Genome Institute (JGI-PGF)"/>
            <person name="Walter F."/>
            <person name="Albersmeier A."/>
            <person name="Kalinowski J."/>
            <person name="Ruckert C."/>
        </authorList>
    </citation>
    <scope>NUCLEOTIDE SEQUENCE</scope>
    <source>
        <strain evidence="2">VKM Ac-1321</strain>
    </source>
</reference>
<dbReference type="GO" id="GO:0005737">
    <property type="term" value="C:cytoplasm"/>
    <property type="evidence" value="ECO:0007669"/>
    <property type="project" value="TreeGrafter"/>
</dbReference>
<dbReference type="AlphaFoldDB" id="A0A9W6KPT6"/>
<dbReference type="Proteomes" id="UP001143480">
    <property type="component" value="Unassembled WGS sequence"/>
</dbReference>
<evidence type="ECO:0000259" key="1">
    <source>
        <dbReference type="PROSITE" id="PS51186"/>
    </source>
</evidence>
<dbReference type="InterPro" id="IPR051908">
    <property type="entry name" value="Ribosomal_N-acetyltransferase"/>
</dbReference>
<accession>A0A9W6KPT6</accession>
<dbReference type="EMBL" id="BSFP01000045">
    <property type="protein sequence ID" value="GLL04474.1"/>
    <property type="molecule type" value="Genomic_DNA"/>
</dbReference>
<feature type="domain" description="N-acetyltransferase" evidence="1">
    <location>
        <begin position="1"/>
        <end position="161"/>
    </location>
</feature>
<sequence length="163" mass="17561">MLRAPAPDDVAAVTEAFTDPALQLWSPPAAVTVPEWIDERADWSSGRRVGWVVSDAAGGPVLGSVSVRVDASTDNGMIGYWTAPAARGRGVATRSVRAAARFAFDVVGLYRIELAHAVENTASCRVAERSGFLLEGTLREAYLYGDGRRHDEHLHAKLRTDAD</sequence>
<evidence type="ECO:0000313" key="3">
    <source>
        <dbReference type="Proteomes" id="UP001143480"/>
    </source>
</evidence>
<protein>
    <submittedName>
        <fullName evidence="2">Acetyltransferase</fullName>
    </submittedName>
</protein>
<dbReference type="PROSITE" id="PS51186">
    <property type="entry name" value="GNAT"/>
    <property type="match status" value="1"/>
</dbReference>
<dbReference type="Gene3D" id="3.40.630.30">
    <property type="match status" value="1"/>
</dbReference>
<dbReference type="GO" id="GO:1990189">
    <property type="term" value="F:protein N-terminal-serine acetyltransferase activity"/>
    <property type="evidence" value="ECO:0007669"/>
    <property type="project" value="TreeGrafter"/>
</dbReference>
<name>A0A9W6KPT6_9ACTN</name>
<comment type="caution">
    <text evidence="2">The sequence shown here is derived from an EMBL/GenBank/DDBJ whole genome shotgun (WGS) entry which is preliminary data.</text>
</comment>
<reference evidence="2" key="2">
    <citation type="submission" date="2023-01" db="EMBL/GenBank/DDBJ databases">
        <authorList>
            <person name="Sun Q."/>
            <person name="Evtushenko L."/>
        </authorList>
    </citation>
    <scope>NUCLEOTIDE SEQUENCE</scope>
    <source>
        <strain evidence="2">VKM Ac-1321</strain>
    </source>
</reference>
<dbReference type="PANTHER" id="PTHR43441:SF10">
    <property type="entry name" value="ACETYLTRANSFERASE"/>
    <property type="match status" value="1"/>
</dbReference>
<dbReference type="GO" id="GO:0008999">
    <property type="term" value="F:protein-N-terminal-alanine acetyltransferase activity"/>
    <property type="evidence" value="ECO:0007669"/>
    <property type="project" value="TreeGrafter"/>
</dbReference>
<dbReference type="PANTHER" id="PTHR43441">
    <property type="entry name" value="RIBOSOMAL-PROTEIN-SERINE ACETYLTRANSFERASE"/>
    <property type="match status" value="1"/>
</dbReference>
<dbReference type="Pfam" id="PF13302">
    <property type="entry name" value="Acetyltransf_3"/>
    <property type="match status" value="1"/>
</dbReference>